<evidence type="ECO:0000313" key="1">
    <source>
        <dbReference type="EMBL" id="SAD67398.1"/>
    </source>
</evidence>
<dbReference type="EMBL" id="FKDD01000074">
    <property type="protein sequence ID" value="SAD67398.1"/>
    <property type="molecule type" value="Genomic_DNA"/>
</dbReference>
<accession>A0ABD7KSG2</accession>
<comment type="caution">
    <text evidence="1">The sequence shown here is derived from an EMBL/GenBank/DDBJ whole genome shotgun (WGS) entry which is preliminary data.</text>
</comment>
<gene>
    <name evidence="1" type="ORF">SAMEA2273136_05185</name>
</gene>
<reference evidence="1 2" key="1">
    <citation type="submission" date="2016-03" db="EMBL/GenBank/DDBJ databases">
        <authorList>
            <consortium name="Pathogen Informatics"/>
        </authorList>
    </citation>
    <scope>NUCLEOTIDE SEQUENCE [LARGE SCALE GENOMIC DNA]</scope>
    <source>
        <strain evidence="2">e264</strain>
    </source>
</reference>
<evidence type="ECO:0000313" key="2">
    <source>
        <dbReference type="Proteomes" id="UP000077278"/>
    </source>
</evidence>
<name>A0ABD7KSG2_9ENTR</name>
<protein>
    <submittedName>
        <fullName evidence="1">Uncharacterized protein</fullName>
    </submittedName>
</protein>
<organism evidence="1 2">
    <name type="scientific">Enterobacter roggenkampii</name>
    <dbReference type="NCBI Taxonomy" id="1812935"/>
    <lineage>
        <taxon>Bacteria</taxon>
        <taxon>Pseudomonadati</taxon>
        <taxon>Pseudomonadota</taxon>
        <taxon>Gammaproteobacteria</taxon>
        <taxon>Enterobacterales</taxon>
        <taxon>Enterobacteriaceae</taxon>
        <taxon>Enterobacter</taxon>
        <taxon>Enterobacter cloacae complex</taxon>
    </lineage>
</organism>
<proteinExistence type="predicted"/>
<dbReference type="Proteomes" id="UP000077278">
    <property type="component" value="Unassembled WGS sequence"/>
</dbReference>
<sequence length="95" mass="11050">MPDSFSRIQGNIFHLLKVSEPAGHHRGDLLFFRRRVRRWLDAPVQSEQRILTLGHFRKDMPVPLNHIFEKVSLSRQVAALSRFQQARKPGNSHSP</sequence>
<dbReference type="AlphaFoldDB" id="A0ABD7KSG2"/>